<keyword evidence="2" id="KW-1185">Reference proteome</keyword>
<gene>
    <name evidence="1" type="ORF">PV06_04006</name>
</gene>
<dbReference type="Proteomes" id="UP000053342">
    <property type="component" value="Unassembled WGS sequence"/>
</dbReference>
<organism evidence="1 2">
    <name type="scientific">Exophiala oligosperma</name>
    <dbReference type="NCBI Taxonomy" id="215243"/>
    <lineage>
        <taxon>Eukaryota</taxon>
        <taxon>Fungi</taxon>
        <taxon>Dikarya</taxon>
        <taxon>Ascomycota</taxon>
        <taxon>Pezizomycotina</taxon>
        <taxon>Eurotiomycetes</taxon>
        <taxon>Chaetothyriomycetidae</taxon>
        <taxon>Chaetothyriales</taxon>
        <taxon>Herpotrichiellaceae</taxon>
        <taxon>Exophiala</taxon>
    </lineage>
</organism>
<dbReference type="RefSeq" id="XP_016265849.1">
    <property type="nucleotide sequence ID" value="XM_016404844.1"/>
</dbReference>
<accession>A0A0D2DRN7</accession>
<dbReference type="VEuPathDB" id="FungiDB:PV06_04006"/>
<dbReference type="HOGENOM" id="CLU_1402451_0_0_1"/>
<dbReference type="AlphaFoldDB" id="A0A0D2DRN7"/>
<evidence type="ECO:0000313" key="2">
    <source>
        <dbReference type="Proteomes" id="UP000053342"/>
    </source>
</evidence>
<reference evidence="1 2" key="1">
    <citation type="submission" date="2015-01" db="EMBL/GenBank/DDBJ databases">
        <title>The Genome Sequence of Exophiala oligosperma CBS72588.</title>
        <authorList>
            <consortium name="The Broad Institute Genomics Platform"/>
            <person name="Cuomo C."/>
            <person name="de Hoog S."/>
            <person name="Gorbushina A."/>
            <person name="Stielow B."/>
            <person name="Teixiera M."/>
            <person name="Abouelleil A."/>
            <person name="Chapman S.B."/>
            <person name="Priest M."/>
            <person name="Young S.K."/>
            <person name="Wortman J."/>
            <person name="Nusbaum C."/>
            <person name="Birren B."/>
        </authorList>
    </citation>
    <scope>NUCLEOTIDE SEQUENCE [LARGE SCALE GENOMIC DNA]</scope>
    <source>
        <strain evidence="1 2">CBS 72588</strain>
    </source>
</reference>
<name>A0A0D2DRN7_9EURO</name>
<dbReference type="GeneID" id="27356080"/>
<dbReference type="EMBL" id="KN847334">
    <property type="protein sequence ID" value="KIW45633.1"/>
    <property type="molecule type" value="Genomic_DNA"/>
</dbReference>
<protein>
    <submittedName>
        <fullName evidence="1">Uncharacterized protein</fullName>
    </submittedName>
</protein>
<proteinExistence type="predicted"/>
<sequence>MVSMTSLAESDSYNQGYDVRLMQGRSHTLGLKRTPEDSSRDDINPKQGNFHAEMLTTYILSASSPGLFLSLSPSTVIDVGANSVHLGSFPRAVHPTYLFPKRSARFSAEWAFAFQGYIGQQGSRLLDFDPWQNQIDFGLEAPDQLFCGNGLVQSYLRPGTVSTLNYRVTSDTSTRLQASAVTVANSSSETLLLR</sequence>
<evidence type="ECO:0000313" key="1">
    <source>
        <dbReference type="EMBL" id="KIW45633.1"/>
    </source>
</evidence>